<evidence type="ECO:0000256" key="1">
    <source>
        <dbReference type="ARBA" id="ARBA00005947"/>
    </source>
</evidence>
<dbReference type="InterPro" id="IPR023801">
    <property type="entry name" value="His_deacetylse_dom"/>
</dbReference>
<dbReference type="InterPro" id="IPR037138">
    <property type="entry name" value="His_deacetylse_dom_sf"/>
</dbReference>
<evidence type="ECO:0000313" key="4">
    <source>
        <dbReference type="Proteomes" id="UP000078476"/>
    </source>
</evidence>
<dbReference type="CDD" id="cd11599">
    <property type="entry name" value="HDAC_classII_2"/>
    <property type="match status" value="1"/>
</dbReference>
<dbReference type="AlphaFoldDB" id="A0A177NSN5"/>
<gene>
    <name evidence="3" type="ORF">A1359_20765</name>
</gene>
<accession>A0A177NSN5</accession>
<dbReference type="STRING" id="980561.A1359_20765"/>
<feature type="domain" description="Histone deacetylase" evidence="2">
    <location>
        <begin position="20"/>
        <end position="305"/>
    </location>
</feature>
<comment type="caution">
    <text evidence="3">The sequence shown here is derived from an EMBL/GenBank/DDBJ whole genome shotgun (WGS) entry which is preliminary data.</text>
</comment>
<proteinExistence type="inferred from homology"/>
<dbReference type="EMBL" id="LUUI01000041">
    <property type="protein sequence ID" value="OAI20564.1"/>
    <property type="molecule type" value="Genomic_DNA"/>
</dbReference>
<reference evidence="3 4" key="1">
    <citation type="submission" date="2016-03" db="EMBL/GenBank/DDBJ databases">
        <authorList>
            <person name="Ploux O."/>
        </authorList>
    </citation>
    <scope>NUCLEOTIDE SEQUENCE [LARGE SCALE GENOMIC DNA]</scope>
    <source>
        <strain evidence="3 4">R-45370</strain>
    </source>
</reference>
<dbReference type="GO" id="GO:0040029">
    <property type="term" value="P:epigenetic regulation of gene expression"/>
    <property type="evidence" value="ECO:0007669"/>
    <property type="project" value="TreeGrafter"/>
</dbReference>
<dbReference type="RefSeq" id="WP_066977596.1">
    <property type="nucleotide sequence ID" value="NZ_LUUI01000041.1"/>
</dbReference>
<dbReference type="InterPro" id="IPR023696">
    <property type="entry name" value="Ureohydrolase_dom_sf"/>
</dbReference>
<evidence type="ECO:0000259" key="2">
    <source>
        <dbReference type="Pfam" id="PF00850"/>
    </source>
</evidence>
<protein>
    <submittedName>
        <fullName evidence="3">Acetoin utilization protein</fullName>
    </submittedName>
</protein>
<dbReference type="Pfam" id="PF00850">
    <property type="entry name" value="Hist_deacetyl"/>
    <property type="match status" value="1"/>
</dbReference>
<sequence>MTVLYYTDADFLHHDTGPGHPERPERLRAIEQALSAPKFNILQRVAPPIPTDIEDKLALIHTHAMINRVLTGIPEHGLTHFDADTVASAGSKQAALRAVGALCDAVDKISSRKADKAFCAVRPPGHHAMPGYPMGFCLFNNIAIGAEYARTRYGLERIAIVDFDVHHGNGTQAAFYEQPQMLYASSHQWPYYPGSGHPTETGVGNIINVPLKSGTDGVTFRAKYQDIILPAVRQFNPQLIFISAGFDAHKDDPLASLRLVEDDFRWITQELMTIADACCNGHIISSLEGGYDLKALASSVAAHVGCLAGLEGDE</sequence>
<keyword evidence="4" id="KW-1185">Reference proteome</keyword>
<dbReference type="SUPFAM" id="SSF52768">
    <property type="entry name" value="Arginase/deacetylase"/>
    <property type="match status" value="1"/>
</dbReference>
<organism evidence="3 4">
    <name type="scientific">Methylomonas lenta</name>
    <dbReference type="NCBI Taxonomy" id="980561"/>
    <lineage>
        <taxon>Bacteria</taxon>
        <taxon>Pseudomonadati</taxon>
        <taxon>Pseudomonadota</taxon>
        <taxon>Gammaproteobacteria</taxon>
        <taxon>Methylococcales</taxon>
        <taxon>Methylococcaceae</taxon>
        <taxon>Methylomonas</taxon>
    </lineage>
</organism>
<dbReference type="InterPro" id="IPR000286">
    <property type="entry name" value="HDACs"/>
</dbReference>
<dbReference type="PANTHER" id="PTHR10625:SF10">
    <property type="entry name" value="HISTONE DEACETYLASE HDAC1"/>
    <property type="match status" value="1"/>
</dbReference>
<dbReference type="Proteomes" id="UP000078476">
    <property type="component" value="Unassembled WGS sequence"/>
</dbReference>
<name>A0A177NSN5_9GAMM</name>
<dbReference type="PRINTS" id="PR01270">
    <property type="entry name" value="HDASUPER"/>
</dbReference>
<dbReference type="OrthoDB" id="9808367at2"/>
<dbReference type="PANTHER" id="PTHR10625">
    <property type="entry name" value="HISTONE DEACETYLASE HDAC1-RELATED"/>
    <property type="match status" value="1"/>
</dbReference>
<evidence type="ECO:0000313" key="3">
    <source>
        <dbReference type="EMBL" id="OAI20564.1"/>
    </source>
</evidence>
<comment type="similarity">
    <text evidence="1">Belongs to the histone deacetylase family.</text>
</comment>
<dbReference type="GO" id="GO:0004407">
    <property type="term" value="F:histone deacetylase activity"/>
    <property type="evidence" value="ECO:0007669"/>
    <property type="project" value="TreeGrafter"/>
</dbReference>
<dbReference type="Gene3D" id="3.40.800.20">
    <property type="entry name" value="Histone deacetylase domain"/>
    <property type="match status" value="1"/>
</dbReference>